<dbReference type="PANTHER" id="PTHR42244">
    <property type="entry name" value="ANTITOXIN VAPB3-RELATED"/>
    <property type="match status" value="1"/>
</dbReference>
<keyword evidence="3" id="KW-1185">Reference proteome</keyword>
<evidence type="ECO:0000313" key="3">
    <source>
        <dbReference type="Proteomes" id="UP000002573"/>
    </source>
</evidence>
<sequence>MYTSVISIRIPRRVKEELKRLGINYSNEVREYLIKRVREERGKRLIEEIDKLMKSIGLVEDNLSARFTREDRDRDWSVALR</sequence>
<dbReference type="OrthoDB" id="43128at2157"/>
<keyword evidence="1" id="KW-1277">Toxin-antitoxin system</keyword>
<dbReference type="KEGG" id="shc:Shell_0916"/>
<name>D7D8C8_STAHD</name>
<protein>
    <recommendedName>
        <fullName evidence="4">Transcriptional regulator, CopG family</fullName>
    </recommendedName>
</protein>
<evidence type="ECO:0000256" key="1">
    <source>
        <dbReference type="ARBA" id="ARBA00022649"/>
    </source>
</evidence>
<dbReference type="PANTHER" id="PTHR42244:SF2">
    <property type="entry name" value="ANTITOXIN VAPB3-RELATED"/>
    <property type="match status" value="1"/>
</dbReference>
<accession>D7D8C8</accession>
<evidence type="ECO:0008006" key="4">
    <source>
        <dbReference type="Google" id="ProtNLM"/>
    </source>
</evidence>
<dbReference type="Proteomes" id="UP000002573">
    <property type="component" value="Chromosome"/>
</dbReference>
<reference evidence="2 3" key="2">
    <citation type="journal article" date="2011" name="Stand. Genomic Sci.">
        <title>Complete genome sequence of Staphylothermus hellenicus P8.</title>
        <authorList>
            <person name="Anderson I."/>
            <person name="Wirth R."/>
            <person name="Lucas S."/>
            <person name="Copeland A."/>
            <person name="Lapidus A."/>
            <person name="Cheng J.F."/>
            <person name="Goodwin L."/>
            <person name="Pitluck S."/>
            <person name="Davenport K."/>
            <person name="Detter J.C."/>
            <person name="Han C."/>
            <person name="Tapia R."/>
            <person name="Land M."/>
            <person name="Hauser L."/>
            <person name="Pati A."/>
            <person name="Mikhailova N."/>
            <person name="Woyke T."/>
            <person name="Klenk H.P."/>
            <person name="Kyrpides N."/>
            <person name="Ivanova N."/>
        </authorList>
    </citation>
    <scope>NUCLEOTIDE SEQUENCE [LARGE SCALE GENOMIC DNA]</scope>
    <source>
        <strain evidence="3">DSM 12710 / JCM 10830 / BK20S6-10-b1 / P8</strain>
    </source>
</reference>
<dbReference type="Pfam" id="PF07362">
    <property type="entry name" value="CcdA"/>
    <property type="match status" value="1"/>
</dbReference>
<proteinExistence type="predicted"/>
<dbReference type="AlphaFoldDB" id="D7D8C8"/>
<dbReference type="InterPro" id="IPR039709">
    <property type="entry name" value="VapB3-like"/>
</dbReference>
<dbReference type="HOGENOM" id="CLU_175270_2_0_2"/>
<dbReference type="GeneID" id="9234205"/>
<organism evidence="2 3">
    <name type="scientific">Staphylothermus hellenicus (strain DSM 12710 / JCM 10830 / BK20S6-10-b1 / P8)</name>
    <dbReference type="NCBI Taxonomy" id="591019"/>
    <lineage>
        <taxon>Archaea</taxon>
        <taxon>Thermoproteota</taxon>
        <taxon>Thermoprotei</taxon>
        <taxon>Desulfurococcales</taxon>
        <taxon>Desulfurococcaceae</taxon>
        <taxon>Staphylothermus</taxon>
    </lineage>
</organism>
<dbReference type="InterPro" id="IPR009956">
    <property type="entry name" value="Post-segregation_anti-tox_CcdA"/>
</dbReference>
<dbReference type="eggNOG" id="arCOG02217">
    <property type="taxonomic scope" value="Archaea"/>
</dbReference>
<dbReference type="EMBL" id="CP002051">
    <property type="protein sequence ID" value="ADI32024.1"/>
    <property type="molecule type" value="Genomic_DNA"/>
</dbReference>
<gene>
    <name evidence="2" type="ordered locus">Shell_0916</name>
</gene>
<reference evidence="3" key="1">
    <citation type="submission" date="2010-05" db="EMBL/GenBank/DDBJ databases">
        <title>Complete sequence of Staphylothermus hellenicus DSM 12710.</title>
        <authorList>
            <consortium name="US DOE Joint Genome Institute"/>
            <person name="Lucas S."/>
            <person name="Copeland A."/>
            <person name="Lapidus A."/>
            <person name="Cheng J.-F."/>
            <person name="Bruce D."/>
            <person name="Goodwin L."/>
            <person name="Pitluck S."/>
            <person name="Davenport K."/>
            <person name="Detter J.C."/>
            <person name="Han C."/>
            <person name="Tapia R."/>
            <person name="Larimer F."/>
            <person name="Land M."/>
            <person name="Hauser L."/>
            <person name="Kyrpides N."/>
            <person name="Mikhailova N."/>
            <person name="Anderson I.J."/>
            <person name="Woyke T."/>
        </authorList>
    </citation>
    <scope>NUCLEOTIDE SEQUENCE [LARGE SCALE GENOMIC DNA]</scope>
    <source>
        <strain evidence="3">DSM 12710 / JCM 10830 / BK20S6-10-b1 / P8</strain>
    </source>
</reference>
<dbReference type="RefSeq" id="WP_013143222.1">
    <property type="nucleotide sequence ID" value="NC_014205.1"/>
</dbReference>
<evidence type="ECO:0000313" key="2">
    <source>
        <dbReference type="EMBL" id="ADI32024.1"/>
    </source>
</evidence>